<keyword evidence="1" id="KW-0472">Membrane</keyword>
<dbReference type="AlphaFoldDB" id="Q1YS29"/>
<dbReference type="InterPro" id="IPR032314">
    <property type="entry name" value="DUF4845"/>
</dbReference>
<feature type="transmembrane region" description="Helical" evidence="1">
    <location>
        <begin position="12"/>
        <end position="32"/>
    </location>
</feature>
<name>Q1YS29_9GAMM</name>
<comment type="caution">
    <text evidence="2">The sequence shown here is derived from an EMBL/GenBank/DDBJ whole genome shotgun (WGS) entry which is preliminary data.</text>
</comment>
<organism evidence="2 3">
    <name type="scientific">gamma proteobacterium HTCC2207</name>
    <dbReference type="NCBI Taxonomy" id="314287"/>
    <lineage>
        <taxon>Bacteria</taxon>
        <taxon>Pseudomonadati</taxon>
        <taxon>Pseudomonadota</taxon>
        <taxon>Gammaproteobacteria</taxon>
        <taxon>Cellvibrionales</taxon>
        <taxon>Porticoccaceae</taxon>
        <taxon>SAR92 clade</taxon>
    </lineage>
</organism>
<keyword evidence="1" id="KW-0812">Transmembrane</keyword>
<evidence type="ECO:0008006" key="4">
    <source>
        <dbReference type="Google" id="ProtNLM"/>
    </source>
</evidence>
<keyword evidence="3" id="KW-1185">Reference proteome</keyword>
<dbReference type="Proteomes" id="UP000005555">
    <property type="component" value="Unassembled WGS sequence"/>
</dbReference>
<proteinExistence type="predicted"/>
<sequence>MRRNKQSGMTTVSTLFMLAIVGLFFTVVFKLAPHYLDNRMIQSAFNQVGESNIGGKSDAQIRHTIANFFTINNIRDVDIAKIVIARGDTATRISLDYEKRFAMFGNVDVVLSFSNQYDSAE</sequence>
<evidence type="ECO:0000313" key="3">
    <source>
        <dbReference type="Proteomes" id="UP000005555"/>
    </source>
</evidence>
<accession>Q1YS29</accession>
<keyword evidence="1" id="KW-1133">Transmembrane helix</keyword>
<reference evidence="2 3" key="1">
    <citation type="submission" date="2006-03" db="EMBL/GenBank/DDBJ databases">
        <authorList>
            <person name="Giovannoni S.J."/>
            <person name="Cho J.-C."/>
            <person name="Ferriera S."/>
            <person name="Johnson J."/>
            <person name="Kravitz S."/>
            <person name="Halpern A."/>
            <person name="Remington K."/>
            <person name="Beeson K."/>
            <person name="Tran B."/>
            <person name="Rogers Y.-H."/>
            <person name="Friedman R."/>
            <person name="Venter J.C."/>
        </authorList>
    </citation>
    <scope>NUCLEOTIDE SEQUENCE [LARGE SCALE GENOMIC DNA]</scope>
    <source>
        <strain evidence="2 3">HTCC2207</strain>
    </source>
</reference>
<dbReference type="EMBL" id="AAPI01000004">
    <property type="protein sequence ID" value="EAS46866.1"/>
    <property type="molecule type" value="Genomic_DNA"/>
</dbReference>
<evidence type="ECO:0000313" key="2">
    <source>
        <dbReference type="EMBL" id="EAS46866.1"/>
    </source>
</evidence>
<evidence type="ECO:0000256" key="1">
    <source>
        <dbReference type="SAM" id="Phobius"/>
    </source>
</evidence>
<dbReference type="HOGENOM" id="CLU_149778_1_0_6"/>
<dbReference type="Pfam" id="PF16137">
    <property type="entry name" value="DUF4845"/>
    <property type="match status" value="1"/>
</dbReference>
<dbReference type="STRING" id="314287.GB2207_04537"/>
<dbReference type="eggNOG" id="COG4969">
    <property type="taxonomic scope" value="Bacteria"/>
</dbReference>
<dbReference type="OrthoDB" id="6367393at2"/>
<gene>
    <name evidence="2" type="ORF">GB2207_04537</name>
</gene>
<protein>
    <recommendedName>
        <fullName evidence="4">DUF4845 domain-containing protein</fullName>
    </recommendedName>
</protein>